<dbReference type="PANTHER" id="PTHR43152:SF3">
    <property type="entry name" value="UVRABC SYSTEM PROTEIN A"/>
    <property type="match status" value="1"/>
</dbReference>
<dbReference type="EMBL" id="CP122979">
    <property type="protein sequence ID" value="WGI36857.1"/>
    <property type="molecule type" value="Genomic_DNA"/>
</dbReference>
<feature type="domain" description="ABC transporter" evidence="18">
    <location>
        <begin position="601"/>
        <end position="932"/>
    </location>
</feature>
<dbReference type="Proteomes" id="UP001179842">
    <property type="component" value="Chromosome"/>
</dbReference>
<keyword evidence="20" id="KW-1185">Reference proteome</keyword>
<dbReference type="SUPFAM" id="SSF52540">
    <property type="entry name" value="P-loop containing nucleoside triphosphate hydrolases"/>
    <property type="match status" value="2"/>
</dbReference>
<keyword evidence="17" id="KW-0742">SOS response</keyword>
<dbReference type="PANTHER" id="PTHR43152">
    <property type="entry name" value="UVRABC SYSTEM PROTEIN A"/>
    <property type="match status" value="1"/>
</dbReference>
<evidence type="ECO:0000256" key="5">
    <source>
        <dbReference type="ARBA" id="ARBA00022741"/>
    </source>
</evidence>
<accession>A0ABY8LUE2</accession>
<evidence type="ECO:0000256" key="1">
    <source>
        <dbReference type="ARBA" id="ARBA00004496"/>
    </source>
</evidence>
<dbReference type="InterPro" id="IPR017871">
    <property type="entry name" value="ABC_transporter-like_CS"/>
</dbReference>
<evidence type="ECO:0000256" key="11">
    <source>
        <dbReference type="ARBA" id="ARBA00022881"/>
    </source>
</evidence>
<evidence type="ECO:0000256" key="9">
    <source>
        <dbReference type="ARBA" id="ARBA00022833"/>
    </source>
</evidence>
<dbReference type="InterPro" id="IPR041102">
    <property type="entry name" value="UvrA_inter"/>
</dbReference>
<dbReference type="InterPro" id="IPR003593">
    <property type="entry name" value="AAA+_ATPase"/>
</dbReference>
<keyword evidence="13 17" id="KW-0234">DNA repair</keyword>
<dbReference type="HAMAP" id="MF_00205">
    <property type="entry name" value="UvrA"/>
    <property type="match status" value="1"/>
</dbReference>
<dbReference type="CDD" id="cd03271">
    <property type="entry name" value="ABC_UvrA_II"/>
    <property type="match status" value="1"/>
</dbReference>
<keyword evidence="11 17" id="KW-0267">Excision nuclease</keyword>
<evidence type="ECO:0000256" key="13">
    <source>
        <dbReference type="ARBA" id="ARBA00023204"/>
    </source>
</evidence>
<dbReference type="Pfam" id="PF00005">
    <property type="entry name" value="ABC_tran"/>
    <property type="match status" value="1"/>
</dbReference>
<keyword evidence="3 17" id="KW-0479">Metal-binding</keyword>
<sequence length="948" mass="106073">MKNTHDFITIKGARENNLKNIDVVIPKNKLVVFTGVSGSGKSSLAFNTIYEEGRRRYVDSLSSYARQFLGGTKKPDVMSIDGLSPAISIEQKTTNNNPRSTVGTITEIYDYLRLLYARVGRPFCPKHKNEITNQKTKEIVDAIYKFPVDSKLYILSPIVVNEKGTQQQVLAKLKREGFIRVKIDGEIYLLDDEIKLDKNKKHSIEIVVDRLILNSDNRNRITEAIDLAADYSGGIVNVEIIDQQIITFSKLQACHFGDFNMPKIDTKLFSFNAPSGMCSECKGIGITLKGDFHLLVPNKELSLAQGAVKIFGTPINKKSIEWKEFEILMNEYDIDINKPIYKMTNDELEIIKYGADKEISYSIVSESGNLYKRERRIEGIIDRIEERYLSTSSEDLRTWYKKFMSEFDCSACNGSRLNKYALAVKINDLNIFEFVNLSIEDSLKVIENLNINEFEKEVSQMVVNEIQSRLTFLKNVGLEYLSLHRKAETLSGGESQRIRLATQIGSNLTGVLYVLDEPSIGLHQKDNQKLIDSLKQMVEIGNTLIVVEHDEETIWSADHIVDIGPLAGKHGGQLIAQGTVEDIINSPLSETGKFLSGQKQIKIPAKRRAGNNQFIVIKGAQENNLKNIDVKIPLGKFVAITGVSGSGKSTLINEILVKGIERKISQEPVKTGKHKDIEGIYNIDKIIQITQSPIGRTPRSNPATYTSVFDDIRDVYANLEESRSRGYLKGKFSFNASDGRCEKCWGDGSLKIEMHFLPDVYITCDHCEGTRYKSEILEIKYKNKNIADILNMTVEDAYDFFSNRPKIAQKLKTLMDVGLDYITLGQSATTLSGGEAQRVKLAKFLQKKPTGKTLYVLDEPTTGLHSLDVLKLIDVLNRLADQGETILVIEHNLDLIKVSDYIIDLGPGGGINGGTIVATGTPEQVALNENSFTGQYLKGVLLNNGKKS</sequence>
<evidence type="ECO:0000313" key="20">
    <source>
        <dbReference type="Proteomes" id="UP001179842"/>
    </source>
</evidence>
<dbReference type="Pfam" id="PF17755">
    <property type="entry name" value="UvrA_DNA-bind"/>
    <property type="match status" value="1"/>
</dbReference>
<dbReference type="Pfam" id="PF17760">
    <property type="entry name" value="UvrA_inter"/>
    <property type="match status" value="1"/>
</dbReference>
<evidence type="ECO:0000256" key="8">
    <source>
        <dbReference type="ARBA" id="ARBA00022771"/>
    </source>
</evidence>
<dbReference type="Gene3D" id="3.40.50.300">
    <property type="entry name" value="P-loop containing nucleotide triphosphate hydrolases"/>
    <property type="match status" value="3"/>
</dbReference>
<dbReference type="InterPro" id="IPR003439">
    <property type="entry name" value="ABC_transporter-like_ATP-bd"/>
</dbReference>
<comment type="caution">
    <text evidence="17">Lacks conserved residue(s) required for the propagation of feature annotation.</text>
</comment>
<keyword evidence="6 17" id="KW-0227">DNA damage</keyword>
<evidence type="ECO:0000256" key="16">
    <source>
        <dbReference type="ARBA" id="ARBA00042156"/>
    </source>
</evidence>
<dbReference type="InterPro" id="IPR041552">
    <property type="entry name" value="UvrA_DNA-bd"/>
</dbReference>
<evidence type="ECO:0000256" key="4">
    <source>
        <dbReference type="ARBA" id="ARBA00022737"/>
    </source>
</evidence>
<dbReference type="Gene3D" id="1.10.8.280">
    <property type="entry name" value="ABC transporter ATPase domain-like"/>
    <property type="match status" value="1"/>
</dbReference>
<keyword evidence="10 17" id="KW-0067">ATP-binding</keyword>
<comment type="similarity">
    <text evidence="14 17">Belongs to the ABC transporter superfamily. UvrA family.</text>
</comment>
<feature type="domain" description="ABC transporter" evidence="18">
    <location>
        <begin position="331"/>
        <end position="596"/>
    </location>
</feature>
<keyword evidence="12 17" id="KW-0238">DNA-binding</keyword>
<feature type="binding site" evidence="17">
    <location>
        <begin position="642"/>
        <end position="649"/>
    </location>
    <ligand>
        <name>ATP</name>
        <dbReference type="ChEBI" id="CHEBI:30616"/>
    </ligand>
</feature>
<keyword evidence="4 17" id="KW-0677">Repeat</keyword>
<organism evidence="19 20">
    <name type="scientific">Mesomycoplasma lagogenitalium</name>
    <dbReference type="NCBI Taxonomy" id="171286"/>
    <lineage>
        <taxon>Bacteria</taxon>
        <taxon>Bacillati</taxon>
        <taxon>Mycoplasmatota</taxon>
        <taxon>Mycoplasmoidales</taxon>
        <taxon>Metamycoplasmataceae</taxon>
        <taxon>Mesomycoplasma</taxon>
    </lineage>
</organism>
<name>A0ABY8LUE2_9BACT</name>
<evidence type="ECO:0000256" key="14">
    <source>
        <dbReference type="ARBA" id="ARBA00038000"/>
    </source>
</evidence>
<dbReference type="SMART" id="SM00382">
    <property type="entry name" value="AAA"/>
    <property type="match status" value="2"/>
</dbReference>
<protein>
    <recommendedName>
        <fullName evidence="15 17">UvrABC system protein A</fullName>
        <shortName evidence="17">UvrA protein</shortName>
    </recommendedName>
    <alternativeName>
        <fullName evidence="16 17">Excinuclease ABC subunit A</fullName>
    </alternativeName>
</protein>
<dbReference type="PROSITE" id="PS00211">
    <property type="entry name" value="ABC_TRANSPORTER_1"/>
    <property type="match status" value="2"/>
</dbReference>
<feature type="zinc finger region" description="C4-type" evidence="17">
    <location>
        <begin position="741"/>
        <end position="767"/>
    </location>
</feature>
<feature type="binding site" evidence="17">
    <location>
        <begin position="35"/>
        <end position="42"/>
    </location>
    <ligand>
        <name>ATP</name>
        <dbReference type="ChEBI" id="CHEBI:30616"/>
    </ligand>
</feature>
<evidence type="ECO:0000256" key="3">
    <source>
        <dbReference type="ARBA" id="ARBA00022723"/>
    </source>
</evidence>
<keyword evidence="7 17" id="KW-0228">DNA excision</keyword>
<comment type="subunit">
    <text evidence="17">Forms a heterotetramer with UvrB during the search for lesions.</text>
</comment>
<reference evidence="19" key="1">
    <citation type="submission" date="2023-04" db="EMBL/GenBank/DDBJ databases">
        <title>Completed genome of Mycoplasma lagogenitalium type strain 12MS.</title>
        <authorList>
            <person name="Spergser J."/>
        </authorList>
    </citation>
    <scope>NUCLEOTIDE SEQUENCE</scope>
    <source>
        <strain evidence="19">12MS</strain>
    </source>
</reference>
<dbReference type="GO" id="GO:0016787">
    <property type="term" value="F:hydrolase activity"/>
    <property type="evidence" value="ECO:0007669"/>
    <property type="project" value="UniProtKB-KW"/>
</dbReference>
<dbReference type="RefSeq" id="WP_280102160.1">
    <property type="nucleotide sequence ID" value="NZ_CP122979.1"/>
</dbReference>
<evidence type="ECO:0000256" key="12">
    <source>
        <dbReference type="ARBA" id="ARBA00023125"/>
    </source>
</evidence>
<evidence type="ECO:0000256" key="6">
    <source>
        <dbReference type="ARBA" id="ARBA00022763"/>
    </source>
</evidence>
<evidence type="ECO:0000256" key="2">
    <source>
        <dbReference type="ARBA" id="ARBA00022490"/>
    </source>
</evidence>
<evidence type="ECO:0000256" key="7">
    <source>
        <dbReference type="ARBA" id="ARBA00022769"/>
    </source>
</evidence>
<dbReference type="NCBIfam" id="TIGR00630">
    <property type="entry name" value="uvra"/>
    <property type="match status" value="1"/>
</dbReference>
<dbReference type="NCBIfam" id="NF001503">
    <property type="entry name" value="PRK00349.1"/>
    <property type="match status" value="1"/>
</dbReference>
<evidence type="ECO:0000256" key="15">
    <source>
        <dbReference type="ARBA" id="ARBA00039316"/>
    </source>
</evidence>
<dbReference type="Gene3D" id="1.20.1580.10">
    <property type="entry name" value="ABC transporter ATPase like domain"/>
    <property type="match status" value="3"/>
</dbReference>
<dbReference type="Gene3D" id="3.30.190.20">
    <property type="match status" value="1"/>
</dbReference>
<keyword evidence="9 17" id="KW-0862">Zinc</keyword>
<evidence type="ECO:0000256" key="17">
    <source>
        <dbReference type="HAMAP-Rule" id="MF_00205"/>
    </source>
</evidence>
<evidence type="ECO:0000259" key="18">
    <source>
        <dbReference type="PROSITE" id="PS50893"/>
    </source>
</evidence>
<dbReference type="PROSITE" id="PS50893">
    <property type="entry name" value="ABC_TRANSPORTER_2"/>
    <property type="match status" value="2"/>
</dbReference>
<keyword evidence="19" id="KW-0378">Hydrolase</keyword>
<keyword evidence="8 17" id="KW-0863">Zinc-finger</keyword>
<keyword evidence="5 17" id="KW-0547">Nucleotide-binding</keyword>
<proteinExistence type="inferred from homology"/>
<evidence type="ECO:0000256" key="10">
    <source>
        <dbReference type="ARBA" id="ARBA00022840"/>
    </source>
</evidence>
<keyword evidence="2 17" id="KW-0963">Cytoplasm</keyword>
<dbReference type="InterPro" id="IPR004602">
    <property type="entry name" value="UvrA"/>
</dbReference>
<comment type="subcellular location">
    <subcellularLocation>
        <location evidence="1 17">Cytoplasm</location>
    </subcellularLocation>
</comment>
<dbReference type="InterPro" id="IPR027417">
    <property type="entry name" value="P-loop_NTPase"/>
</dbReference>
<comment type="function">
    <text evidence="17">The UvrABC repair system catalyzes the recognition and processing of DNA lesions. UvrA is an ATPase and a DNA-binding protein. A damage recognition complex composed of 2 UvrA and 2 UvrB subunits scans DNA for abnormalities. When the presence of a lesion has been verified by UvrB, the UvrA molecules dissociate.</text>
</comment>
<evidence type="ECO:0000313" key="19">
    <source>
        <dbReference type="EMBL" id="WGI36857.1"/>
    </source>
</evidence>
<gene>
    <name evidence="17 19" type="primary">uvrA</name>
    <name evidence="19" type="ORF">QEG99_01060</name>
</gene>